<dbReference type="STRING" id="254406.SAMN04488042_10845"/>
<evidence type="ECO:0000313" key="3">
    <source>
        <dbReference type="Proteomes" id="UP000199144"/>
    </source>
</evidence>
<proteinExistence type="predicted"/>
<feature type="transmembrane region" description="Helical" evidence="1">
    <location>
        <begin position="109"/>
        <end position="127"/>
    </location>
</feature>
<dbReference type="Proteomes" id="UP000199144">
    <property type="component" value="Unassembled WGS sequence"/>
</dbReference>
<organism evidence="2 3">
    <name type="scientific">Shimia aestuarii</name>
    <dbReference type="NCBI Taxonomy" id="254406"/>
    <lineage>
        <taxon>Bacteria</taxon>
        <taxon>Pseudomonadati</taxon>
        <taxon>Pseudomonadota</taxon>
        <taxon>Alphaproteobacteria</taxon>
        <taxon>Rhodobacterales</taxon>
        <taxon>Roseobacteraceae</taxon>
    </lineage>
</organism>
<keyword evidence="1" id="KW-0472">Membrane</keyword>
<accession>A0A1I4REA5</accession>
<dbReference type="OrthoDB" id="7822309at2"/>
<reference evidence="2 3" key="1">
    <citation type="submission" date="2016-10" db="EMBL/GenBank/DDBJ databases">
        <authorList>
            <person name="de Groot N.N."/>
        </authorList>
    </citation>
    <scope>NUCLEOTIDE SEQUENCE [LARGE SCALE GENOMIC DNA]</scope>
    <source>
        <strain evidence="2 3">DSM 15283</strain>
    </source>
</reference>
<name>A0A1I4REA5_9RHOB</name>
<evidence type="ECO:0000256" key="1">
    <source>
        <dbReference type="SAM" id="Phobius"/>
    </source>
</evidence>
<evidence type="ECO:0000313" key="2">
    <source>
        <dbReference type="EMBL" id="SFM50622.1"/>
    </source>
</evidence>
<keyword evidence="3" id="KW-1185">Reference proteome</keyword>
<sequence length="335" mass="35960">MTTALDKYQRLEASGLWRASPDEQRKDVIVSIGDATLIITDMQDRALTHWSLPAVRRRNPGTRPAVYHPDGDPGETLEIAADETEMIEAIEKLRTAVARQAPKPGRLRTLVLAGSVLSIAALAVFWLPGALLNHALGVVPEAKRQDIGDALLEQATRLTGTPCHSVLASSALRKLEQRLNLRKLVVVPSGVPAAAALPGGIVLVNRNAIEDYEEPDVVAGFIIAENLRNGDPLRGVLQAAGISASFRLLTTGDLSDEILRAHAETLVLDQTERPADEALITAFAENNLRISPYAYALDPSGETTLSLIEADPFTVTPEPVLSDGDWVALQGICDG</sequence>
<dbReference type="RefSeq" id="WP_093095281.1">
    <property type="nucleotide sequence ID" value="NZ_FOTQ01000008.1"/>
</dbReference>
<dbReference type="EMBL" id="FOTQ01000008">
    <property type="protein sequence ID" value="SFM50622.1"/>
    <property type="molecule type" value="Genomic_DNA"/>
</dbReference>
<gene>
    <name evidence="2" type="ORF">SAMN04488042_10845</name>
</gene>
<dbReference type="AlphaFoldDB" id="A0A1I4REA5"/>
<keyword evidence="1" id="KW-1133">Transmembrane helix</keyword>
<protein>
    <submittedName>
        <fullName evidence="2">Uncharacterized protein</fullName>
    </submittedName>
</protein>
<keyword evidence="1" id="KW-0812">Transmembrane</keyword>